<feature type="compositionally biased region" description="Pro residues" evidence="3">
    <location>
        <begin position="752"/>
        <end position="762"/>
    </location>
</feature>
<feature type="compositionally biased region" description="Basic and acidic residues" evidence="3">
    <location>
        <begin position="190"/>
        <end position="200"/>
    </location>
</feature>
<feature type="compositionally biased region" description="Pro residues" evidence="3">
    <location>
        <begin position="311"/>
        <end position="321"/>
    </location>
</feature>
<dbReference type="PROSITE" id="PS50002">
    <property type="entry name" value="SH3"/>
    <property type="match status" value="1"/>
</dbReference>
<dbReference type="InterPro" id="IPR001452">
    <property type="entry name" value="SH3_domain"/>
</dbReference>
<feature type="compositionally biased region" description="Low complexity" evidence="3">
    <location>
        <begin position="586"/>
        <end position="605"/>
    </location>
</feature>
<name>A0AAV5RR55_MAUHU</name>
<dbReference type="InterPro" id="IPR036028">
    <property type="entry name" value="SH3-like_dom_sf"/>
</dbReference>
<comment type="caution">
    <text evidence="5">The sequence shown here is derived from an EMBL/GenBank/DDBJ whole genome shotgun (WGS) entry which is preliminary data.</text>
</comment>
<dbReference type="Gene3D" id="2.30.30.40">
    <property type="entry name" value="SH3 Domains"/>
    <property type="match status" value="1"/>
</dbReference>
<dbReference type="Pfam" id="PF25459">
    <property type="entry name" value="AIM3_BBC1_C"/>
    <property type="match status" value="1"/>
</dbReference>
<accession>A0AAV5RR55</accession>
<keyword evidence="6" id="KW-1185">Reference proteome</keyword>
<feature type="compositionally biased region" description="Low complexity" evidence="3">
    <location>
        <begin position="86"/>
        <end position="110"/>
    </location>
</feature>
<evidence type="ECO:0000313" key="6">
    <source>
        <dbReference type="Proteomes" id="UP001377567"/>
    </source>
</evidence>
<proteinExistence type="predicted"/>
<organism evidence="5 6">
    <name type="scientific">Maudiozyma humilis</name>
    <name type="common">Sour dough yeast</name>
    <name type="synonym">Kazachstania humilis</name>
    <dbReference type="NCBI Taxonomy" id="51915"/>
    <lineage>
        <taxon>Eukaryota</taxon>
        <taxon>Fungi</taxon>
        <taxon>Dikarya</taxon>
        <taxon>Ascomycota</taxon>
        <taxon>Saccharomycotina</taxon>
        <taxon>Saccharomycetes</taxon>
        <taxon>Saccharomycetales</taxon>
        <taxon>Saccharomycetaceae</taxon>
        <taxon>Maudiozyma</taxon>
    </lineage>
</organism>
<feature type="compositionally biased region" description="Pro residues" evidence="3">
    <location>
        <begin position="111"/>
        <end position="122"/>
    </location>
</feature>
<evidence type="ECO:0000256" key="2">
    <source>
        <dbReference type="PROSITE-ProRule" id="PRU00192"/>
    </source>
</evidence>
<evidence type="ECO:0000256" key="3">
    <source>
        <dbReference type="SAM" id="MobiDB-lite"/>
    </source>
</evidence>
<feature type="compositionally biased region" description="Polar residues" evidence="3">
    <location>
        <begin position="174"/>
        <end position="189"/>
    </location>
</feature>
<feature type="compositionally biased region" description="Polar residues" evidence="3">
    <location>
        <begin position="770"/>
        <end position="785"/>
    </location>
</feature>
<feature type="domain" description="SH3" evidence="4">
    <location>
        <begin position="5"/>
        <end position="70"/>
    </location>
</feature>
<evidence type="ECO:0000256" key="1">
    <source>
        <dbReference type="ARBA" id="ARBA00022443"/>
    </source>
</evidence>
<dbReference type="SMART" id="SM00326">
    <property type="entry name" value="SH3"/>
    <property type="match status" value="1"/>
</dbReference>
<feature type="compositionally biased region" description="Low complexity" evidence="3">
    <location>
        <begin position="291"/>
        <end position="310"/>
    </location>
</feature>
<feature type="compositionally biased region" description="Basic and acidic residues" evidence="3">
    <location>
        <begin position="361"/>
        <end position="372"/>
    </location>
</feature>
<feature type="region of interest" description="Disordered" evidence="3">
    <location>
        <begin position="551"/>
        <end position="785"/>
    </location>
</feature>
<protein>
    <submittedName>
        <fullName evidence="5">Bbc1 protein</fullName>
    </submittedName>
</protein>
<feature type="compositionally biased region" description="Low complexity" evidence="3">
    <location>
        <begin position="386"/>
        <end position="402"/>
    </location>
</feature>
<feature type="compositionally biased region" description="Basic and acidic residues" evidence="3">
    <location>
        <begin position="210"/>
        <end position="231"/>
    </location>
</feature>
<dbReference type="SUPFAM" id="SSF50044">
    <property type="entry name" value="SH3-domain"/>
    <property type="match status" value="1"/>
</dbReference>
<evidence type="ECO:0000313" key="5">
    <source>
        <dbReference type="EMBL" id="GMM54009.1"/>
    </source>
</evidence>
<gene>
    <name evidence="5" type="ORF">DAKH74_006250</name>
</gene>
<dbReference type="EMBL" id="BTGD01000001">
    <property type="protein sequence ID" value="GMM54009.1"/>
    <property type="molecule type" value="Genomic_DNA"/>
</dbReference>
<dbReference type="InterPro" id="IPR057402">
    <property type="entry name" value="AIM3_BBC1_C"/>
</dbReference>
<dbReference type="AlphaFoldDB" id="A0AAV5RR55"/>
<evidence type="ECO:0000259" key="4">
    <source>
        <dbReference type="PROSITE" id="PS50002"/>
    </source>
</evidence>
<dbReference type="Proteomes" id="UP001377567">
    <property type="component" value="Unassembled WGS sequence"/>
</dbReference>
<keyword evidence="1 2" id="KW-0728">SH3 domain</keyword>
<sequence length="1035" mass="109129">MSEPAVPFEVTAHFAYQSEYEDDLHFDKGQKITVTSIEDDEWYYGEYTNPSTGELMQGIFPKTFASPEVPAAAETAAPAPEPAAAPAPIATPVVDTPAPAPAATPVVATPAPAPAAPTPAPAAAPTAPAASEKTQHQPSKLKTTIKEDGYVPIPKASMFEERQKNVQKAANAPTPINASSNDPAPTSTDDLPKMSLKERIALLQEQQRIQAEKDAQEAAKEAAREAEEAEKAAAAQAASADEETAADDSEAVPPTNAASLDVPAATMDRAHSIKSTETAPTSIPEPPIPSAPIQAPQPADDTQAPVEAVEPPIPEAAPQPTEPVASQPETAEGASSVGGAPQTEGEKEPAEEEEEEEDTEESRRSALRDRMAKLAGAGRFGGGPAGFNPFGMPAPSSSGSTTKKVKKVKSNAEEEAAAEELNKLPEAVPIMPFADPNAVPFLKKMASNASSGAKATLDSAQDVVEEKKDEALDEVKNLHQKAYSANHHETSDSGDDFEDAINEMGTTMDDAFGNSKAELESSIDAVKKSVDDVAADASLSEKIDNVIPISAPDIPKMSTESIADSSDDEKPLDAVDRAPAIPPMPRISSPTGSSSIPSVPSVPTVPAVPPVPQMQNASAASTLDGVSENSNVSPVKTEAPVPIEQRKAPPIPPFAGAPQVPTGGAPPPIPGVPPIPQNAPAPPIPPFPTMAPQPMETERSTDSTEPPTKHAPPPPPVPTQTPIGLEMPSGTPHGAPPPPPPHREVHEAPPSSHLPPPPPPQGGAPVTPDSIPQSQPVPMTKSNTFTDSESALMGLNVIFNPMDQWYIERSAPKEILATKLKFRTEIDETAIPKRGSEPWLCRSFYFVFETFAVLALSVVFDPENPEGTALLVDQQLVSPPSAISDKSLAGPFNMNIIQQCKVMAGHNPIPEDFVNQLLTKLGPDVVQPIDNRTYGSVIFNYKAGSELVQTDLAAIQEGDIVVIRKGKFETHKGIVSVGDASLFVAVVTSYDFQKGKLRVIEEHKGTLVQASYRLSKMKAGKLKVFRVLSKDILGW</sequence>
<feature type="region of interest" description="Disordered" evidence="3">
    <location>
        <begin position="70"/>
        <end position="420"/>
    </location>
</feature>
<reference evidence="5 6" key="1">
    <citation type="journal article" date="2023" name="Elife">
        <title>Identification of key yeast species and microbe-microbe interactions impacting larval growth of Drosophila in the wild.</title>
        <authorList>
            <person name="Mure A."/>
            <person name="Sugiura Y."/>
            <person name="Maeda R."/>
            <person name="Honda K."/>
            <person name="Sakurai N."/>
            <person name="Takahashi Y."/>
            <person name="Watada M."/>
            <person name="Katoh T."/>
            <person name="Gotoh A."/>
            <person name="Gotoh Y."/>
            <person name="Taniguchi I."/>
            <person name="Nakamura K."/>
            <person name="Hayashi T."/>
            <person name="Katayama T."/>
            <person name="Uemura T."/>
            <person name="Hattori Y."/>
        </authorList>
    </citation>
    <scope>NUCLEOTIDE SEQUENCE [LARGE SCALE GENOMIC DNA]</scope>
    <source>
        <strain evidence="5 6">KH-74</strain>
    </source>
</reference>
<feature type="region of interest" description="Disordered" evidence="3">
    <location>
        <begin position="448"/>
        <end position="468"/>
    </location>
</feature>
<dbReference type="Pfam" id="PF00018">
    <property type="entry name" value="SH3_1"/>
    <property type="match status" value="1"/>
</dbReference>
<feature type="compositionally biased region" description="Pro residues" evidence="3">
    <location>
        <begin position="709"/>
        <end position="719"/>
    </location>
</feature>
<feature type="compositionally biased region" description="Acidic residues" evidence="3">
    <location>
        <begin position="349"/>
        <end position="360"/>
    </location>
</feature>
<feature type="compositionally biased region" description="Pro residues" evidence="3">
    <location>
        <begin position="664"/>
        <end position="691"/>
    </location>
</feature>
<feature type="compositionally biased region" description="Acidic residues" evidence="3">
    <location>
        <begin position="240"/>
        <end position="250"/>
    </location>
</feature>